<reference evidence="3 4" key="1">
    <citation type="submission" date="2021-07" db="EMBL/GenBank/DDBJ databases">
        <title>The Aristolochia fimbriata genome: insights into angiosperm evolution, floral development and chemical biosynthesis.</title>
        <authorList>
            <person name="Jiao Y."/>
        </authorList>
    </citation>
    <scope>NUCLEOTIDE SEQUENCE [LARGE SCALE GENOMIC DNA]</scope>
    <source>
        <strain evidence="3">IBCAS-2021</strain>
        <tissue evidence="3">Leaf</tissue>
    </source>
</reference>
<accession>A0AAV7F5Q1</accession>
<evidence type="ECO:0000256" key="1">
    <source>
        <dbReference type="SAM" id="MobiDB-lite"/>
    </source>
</evidence>
<keyword evidence="2" id="KW-0812">Transmembrane</keyword>
<proteinExistence type="predicted"/>
<comment type="caution">
    <text evidence="3">The sequence shown here is derived from an EMBL/GenBank/DDBJ whole genome shotgun (WGS) entry which is preliminary data.</text>
</comment>
<name>A0AAV7F5Q1_ARIFI</name>
<keyword evidence="4" id="KW-1185">Reference proteome</keyword>
<sequence length="156" mass="17159">MKKLCRKGKIHPSPQNGQTDYLALLGALPAAILALAAALLPEDQEVLAYLVSSSGNGKQRSSGKKEHPPLFCCNCFRCYKSYWVRWDSSLNRQVIHEILEALENKSSLPAAELPGSGEVGEPEDAEKRVGEEGDEVGTVRKLVSFIGERFWGVWTS</sequence>
<dbReference type="PANTHER" id="PTHR31903:SF6">
    <property type="entry name" value="F12F1.11-RELATED"/>
    <property type="match status" value="1"/>
</dbReference>
<feature type="region of interest" description="Disordered" evidence="1">
    <location>
        <begin position="109"/>
        <end position="133"/>
    </location>
</feature>
<dbReference type="PANTHER" id="PTHR31903">
    <property type="entry name" value="F12F1.11-RELATED"/>
    <property type="match status" value="1"/>
</dbReference>
<keyword evidence="2" id="KW-1133">Transmembrane helix</keyword>
<evidence type="ECO:0000256" key="2">
    <source>
        <dbReference type="SAM" id="Phobius"/>
    </source>
</evidence>
<gene>
    <name evidence="3" type="ORF">H6P81_008021</name>
</gene>
<evidence type="ECO:0000313" key="3">
    <source>
        <dbReference type="EMBL" id="KAG9455117.1"/>
    </source>
</evidence>
<organism evidence="3 4">
    <name type="scientific">Aristolochia fimbriata</name>
    <name type="common">White veined hardy Dutchman's pipe vine</name>
    <dbReference type="NCBI Taxonomy" id="158543"/>
    <lineage>
        <taxon>Eukaryota</taxon>
        <taxon>Viridiplantae</taxon>
        <taxon>Streptophyta</taxon>
        <taxon>Embryophyta</taxon>
        <taxon>Tracheophyta</taxon>
        <taxon>Spermatophyta</taxon>
        <taxon>Magnoliopsida</taxon>
        <taxon>Magnoliidae</taxon>
        <taxon>Piperales</taxon>
        <taxon>Aristolochiaceae</taxon>
        <taxon>Aristolochia</taxon>
    </lineage>
</organism>
<dbReference type="EMBL" id="JAINDJ010000003">
    <property type="protein sequence ID" value="KAG9455117.1"/>
    <property type="molecule type" value="Genomic_DNA"/>
</dbReference>
<dbReference type="AlphaFoldDB" id="A0AAV7F5Q1"/>
<feature type="transmembrane region" description="Helical" evidence="2">
    <location>
        <begin position="21"/>
        <end position="40"/>
    </location>
</feature>
<keyword evidence="2" id="KW-0472">Membrane</keyword>
<dbReference type="Proteomes" id="UP000825729">
    <property type="component" value="Unassembled WGS sequence"/>
</dbReference>
<evidence type="ECO:0000313" key="4">
    <source>
        <dbReference type="Proteomes" id="UP000825729"/>
    </source>
</evidence>
<protein>
    <submittedName>
        <fullName evidence="3">Uncharacterized protein</fullName>
    </submittedName>
</protein>